<gene>
    <name evidence="2" type="ORF">OF122_06630</name>
</gene>
<evidence type="ECO:0000313" key="3">
    <source>
        <dbReference type="Proteomes" id="UP001163882"/>
    </source>
</evidence>
<reference evidence="2" key="1">
    <citation type="submission" date="2022-10" db="EMBL/GenBank/DDBJ databases">
        <title>YIM 151497 complete genome.</title>
        <authorList>
            <person name="Chen X."/>
        </authorList>
    </citation>
    <scope>NUCLEOTIDE SEQUENCE</scope>
    <source>
        <strain evidence="2">YIM 151497</strain>
    </source>
</reference>
<sequence length="163" mass="17433">MVKRKPSTVRRLFAGRTLSATLAALLVSAGLASADDGYQSADGTSVYLGIMPASVVRGHPSDHEEGAMHGGAPAGRHPQHIVVAVFDTRTSDRIENAEIVATVSSLGHVSHERIDLEPMSIAGTITYGGFANFPGRSRYEIELSISIPDRDRPTHLTFSSDHQ</sequence>
<protein>
    <recommendedName>
        <fullName evidence="4">DUF4426 domain-containing protein</fullName>
    </recommendedName>
</protein>
<proteinExistence type="predicted"/>
<feature type="signal peptide" evidence="1">
    <location>
        <begin position="1"/>
        <end position="34"/>
    </location>
</feature>
<keyword evidence="3" id="KW-1185">Reference proteome</keyword>
<dbReference type="RefSeq" id="WP_264227015.1">
    <property type="nucleotide sequence ID" value="NZ_CP107716.1"/>
</dbReference>
<accession>A0ABY6IUR5</accession>
<organism evidence="2 3">
    <name type="scientific">Pelagibacterium flavum</name>
    <dbReference type="NCBI Taxonomy" id="2984530"/>
    <lineage>
        <taxon>Bacteria</taxon>
        <taxon>Pseudomonadati</taxon>
        <taxon>Pseudomonadota</taxon>
        <taxon>Alphaproteobacteria</taxon>
        <taxon>Hyphomicrobiales</taxon>
        <taxon>Devosiaceae</taxon>
        <taxon>Pelagibacterium</taxon>
    </lineage>
</organism>
<evidence type="ECO:0000256" key="1">
    <source>
        <dbReference type="SAM" id="SignalP"/>
    </source>
</evidence>
<evidence type="ECO:0008006" key="4">
    <source>
        <dbReference type="Google" id="ProtNLM"/>
    </source>
</evidence>
<evidence type="ECO:0000313" key="2">
    <source>
        <dbReference type="EMBL" id="UYQ73430.1"/>
    </source>
</evidence>
<name>A0ABY6IUR5_9HYPH</name>
<keyword evidence="1" id="KW-0732">Signal</keyword>
<dbReference type="Proteomes" id="UP001163882">
    <property type="component" value="Chromosome"/>
</dbReference>
<dbReference type="EMBL" id="CP107716">
    <property type="protein sequence ID" value="UYQ73430.1"/>
    <property type="molecule type" value="Genomic_DNA"/>
</dbReference>
<feature type="chain" id="PRO_5046840589" description="DUF4426 domain-containing protein" evidence="1">
    <location>
        <begin position="35"/>
        <end position="163"/>
    </location>
</feature>